<dbReference type="SUPFAM" id="SSF63829">
    <property type="entry name" value="Calcium-dependent phosphotriesterase"/>
    <property type="match status" value="1"/>
</dbReference>
<accession>A0A9N9YEL3</accession>
<evidence type="ECO:0000313" key="1">
    <source>
        <dbReference type="EMBL" id="CAH0020646.1"/>
    </source>
</evidence>
<reference evidence="1" key="1">
    <citation type="submission" date="2021-10" db="EMBL/GenBank/DDBJ databases">
        <authorList>
            <person name="Piombo E."/>
        </authorList>
    </citation>
    <scope>NUCLEOTIDE SEQUENCE</scope>
</reference>
<name>A0A9N9YEL3_9HYPO</name>
<proteinExistence type="predicted"/>
<protein>
    <recommendedName>
        <fullName evidence="3">Six-bladed beta-propeller-like protein</fullName>
    </recommendedName>
</protein>
<dbReference type="Proteomes" id="UP000696573">
    <property type="component" value="Unassembled WGS sequence"/>
</dbReference>
<dbReference type="AlphaFoldDB" id="A0A9N9YEL3"/>
<comment type="caution">
    <text evidence="1">The sequence shown here is derived from an EMBL/GenBank/DDBJ whole genome shotgun (WGS) entry which is preliminary data.</text>
</comment>
<dbReference type="PANTHER" id="PTHR42060">
    <property type="entry name" value="NHL REPEAT-CONTAINING PROTEIN-RELATED"/>
    <property type="match status" value="1"/>
</dbReference>
<gene>
    <name evidence="1" type="ORF">CRHIZ90672A_00004458</name>
</gene>
<evidence type="ECO:0008006" key="3">
    <source>
        <dbReference type="Google" id="ProtNLM"/>
    </source>
</evidence>
<sequence>MVQQKVGTGCGKDFDDPFLDDIILIDQLGPEIWTDGISIRPSGHALAAVIETPHLYLVDLRFNPEDPFSRGKPPRIVQTFPDCTSAVNVTRLRGSESEDYAVITAHVDVPRKAIKDVCIWRVSFGPDGQDDPPTLTKIAMLPDVIFGFGMIQLSDDVLLVADTTKGTVWRVQISTGEPSILFHDPDTTLPLTQEEAFCMNRIQIAAGYLWYTNTSQARLYRAPIEYINDGADIKVTGPSTIVAEGCPHNDGMVVTKDGSAAYLSSYVLGNLWRVDVDEETGTGEVNSLVDLVSPTAMQLVYHPSDEKPTLYIASCGAWSEEQLAGERGKWLALTNADRSKLKIRVHITVETTVHYETIS</sequence>
<dbReference type="EMBL" id="CABFNQ020000645">
    <property type="protein sequence ID" value="CAH0020646.1"/>
    <property type="molecule type" value="Genomic_DNA"/>
</dbReference>
<dbReference type="InterPro" id="IPR011042">
    <property type="entry name" value="6-blade_b-propeller_TolB-like"/>
</dbReference>
<organism evidence="1 2">
    <name type="scientific">Clonostachys rhizophaga</name>
    <dbReference type="NCBI Taxonomy" id="160324"/>
    <lineage>
        <taxon>Eukaryota</taxon>
        <taxon>Fungi</taxon>
        <taxon>Dikarya</taxon>
        <taxon>Ascomycota</taxon>
        <taxon>Pezizomycotina</taxon>
        <taxon>Sordariomycetes</taxon>
        <taxon>Hypocreomycetidae</taxon>
        <taxon>Hypocreales</taxon>
        <taxon>Bionectriaceae</taxon>
        <taxon>Clonostachys</taxon>
    </lineage>
</organism>
<dbReference type="OrthoDB" id="9977941at2759"/>
<dbReference type="PANTHER" id="PTHR42060:SF1">
    <property type="entry name" value="NHL REPEAT-CONTAINING PROTEIN"/>
    <property type="match status" value="1"/>
</dbReference>
<dbReference type="InterPro" id="IPR052998">
    <property type="entry name" value="Hetero-Diels-Alderase-like"/>
</dbReference>
<dbReference type="Gene3D" id="2.120.10.30">
    <property type="entry name" value="TolB, C-terminal domain"/>
    <property type="match status" value="1"/>
</dbReference>
<keyword evidence="2" id="KW-1185">Reference proteome</keyword>
<evidence type="ECO:0000313" key="2">
    <source>
        <dbReference type="Proteomes" id="UP000696573"/>
    </source>
</evidence>